<evidence type="ECO:0000313" key="3">
    <source>
        <dbReference type="Proteomes" id="UP001328107"/>
    </source>
</evidence>
<name>A0AAN5I958_9BILA</name>
<sequence>QSSIAPPRESPLVNQMSFIENRPTGEESLPSLSSPFPSIDADSEETDAFSQAIANLTLEDSQQTERDTDLPERPNWDSLPWPPLSRIFSNLYSHGECFDLAN</sequence>
<feature type="compositionally biased region" description="Polar residues" evidence="1">
    <location>
        <begin position="48"/>
        <end position="61"/>
    </location>
</feature>
<feature type="non-terminal residue" evidence="2">
    <location>
        <position position="102"/>
    </location>
</feature>
<dbReference type="EMBL" id="BTRK01000006">
    <property type="protein sequence ID" value="GMR57283.1"/>
    <property type="molecule type" value="Genomic_DNA"/>
</dbReference>
<dbReference type="AlphaFoldDB" id="A0AAN5I958"/>
<evidence type="ECO:0000256" key="1">
    <source>
        <dbReference type="SAM" id="MobiDB-lite"/>
    </source>
</evidence>
<dbReference type="Proteomes" id="UP001328107">
    <property type="component" value="Unassembled WGS sequence"/>
</dbReference>
<comment type="caution">
    <text evidence="2">The sequence shown here is derived from an EMBL/GenBank/DDBJ whole genome shotgun (WGS) entry which is preliminary data.</text>
</comment>
<feature type="compositionally biased region" description="Low complexity" evidence="1">
    <location>
        <begin position="28"/>
        <end position="38"/>
    </location>
</feature>
<organism evidence="2 3">
    <name type="scientific">Pristionchus mayeri</name>
    <dbReference type="NCBI Taxonomy" id="1317129"/>
    <lineage>
        <taxon>Eukaryota</taxon>
        <taxon>Metazoa</taxon>
        <taxon>Ecdysozoa</taxon>
        <taxon>Nematoda</taxon>
        <taxon>Chromadorea</taxon>
        <taxon>Rhabditida</taxon>
        <taxon>Rhabditina</taxon>
        <taxon>Diplogasteromorpha</taxon>
        <taxon>Diplogasteroidea</taxon>
        <taxon>Neodiplogasteridae</taxon>
        <taxon>Pristionchus</taxon>
    </lineage>
</organism>
<feature type="region of interest" description="Disordered" evidence="1">
    <location>
        <begin position="19"/>
        <end position="77"/>
    </location>
</feature>
<feature type="compositionally biased region" description="Basic and acidic residues" evidence="1">
    <location>
        <begin position="63"/>
        <end position="75"/>
    </location>
</feature>
<proteinExistence type="predicted"/>
<gene>
    <name evidence="2" type="ORF">PMAYCL1PPCAC_27478</name>
</gene>
<feature type="non-terminal residue" evidence="2">
    <location>
        <position position="1"/>
    </location>
</feature>
<keyword evidence="3" id="KW-1185">Reference proteome</keyword>
<protein>
    <submittedName>
        <fullName evidence="2">Uncharacterized protein</fullName>
    </submittedName>
</protein>
<accession>A0AAN5I958</accession>
<reference evidence="3" key="1">
    <citation type="submission" date="2022-10" db="EMBL/GenBank/DDBJ databases">
        <title>Genome assembly of Pristionchus species.</title>
        <authorList>
            <person name="Yoshida K."/>
            <person name="Sommer R.J."/>
        </authorList>
    </citation>
    <scope>NUCLEOTIDE SEQUENCE [LARGE SCALE GENOMIC DNA]</scope>
    <source>
        <strain evidence="3">RS5460</strain>
    </source>
</reference>
<evidence type="ECO:0000313" key="2">
    <source>
        <dbReference type="EMBL" id="GMR57283.1"/>
    </source>
</evidence>